<evidence type="ECO:0000256" key="1">
    <source>
        <dbReference type="SAM" id="MobiDB-lite"/>
    </source>
</evidence>
<name>A0AAV5LFI8_9ROSI</name>
<accession>A0AAV5LFI8</accession>
<gene>
    <name evidence="3" type="ORF">SLEP1_g44111</name>
</gene>
<protein>
    <recommendedName>
        <fullName evidence="2">DUF4216 domain-containing protein</fullName>
    </recommendedName>
</protein>
<dbReference type="InterPro" id="IPR025312">
    <property type="entry name" value="DUF4216"/>
</dbReference>
<dbReference type="PANTHER" id="PTHR48258:SF4">
    <property type="entry name" value="DUF4216 DOMAIN-CONTAINING PROTEIN"/>
    <property type="match status" value="1"/>
</dbReference>
<keyword evidence="4" id="KW-1185">Reference proteome</keyword>
<dbReference type="Pfam" id="PF02992">
    <property type="entry name" value="Transposase_21"/>
    <property type="match status" value="1"/>
</dbReference>
<feature type="region of interest" description="Disordered" evidence="1">
    <location>
        <begin position="348"/>
        <end position="379"/>
    </location>
</feature>
<evidence type="ECO:0000259" key="2">
    <source>
        <dbReference type="Pfam" id="PF13952"/>
    </source>
</evidence>
<reference evidence="3 4" key="1">
    <citation type="journal article" date="2021" name="Commun. Biol.">
        <title>The genome of Shorea leprosula (Dipterocarpaceae) highlights the ecological relevance of drought in aseasonal tropical rainforests.</title>
        <authorList>
            <person name="Ng K.K.S."/>
            <person name="Kobayashi M.J."/>
            <person name="Fawcett J.A."/>
            <person name="Hatakeyama M."/>
            <person name="Paape T."/>
            <person name="Ng C.H."/>
            <person name="Ang C.C."/>
            <person name="Tnah L.H."/>
            <person name="Lee C.T."/>
            <person name="Nishiyama T."/>
            <person name="Sese J."/>
            <person name="O'Brien M.J."/>
            <person name="Copetti D."/>
            <person name="Mohd Noor M.I."/>
            <person name="Ong R.C."/>
            <person name="Putra M."/>
            <person name="Sireger I.Z."/>
            <person name="Indrioko S."/>
            <person name="Kosugi Y."/>
            <person name="Izuno A."/>
            <person name="Isagi Y."/>
            <person name="Lee S.L."/>
            <person name="Shimizu K.K."/>
        </authorList>
    </citation>
    <scope>NUCLEOTIDE SEQUENCE [LARGE SCALE GENOMIC DNA]</scope>
    <source>
        <strain evidence="3">214</strain>
    </source>
</reference>
<organism evidence="3 4">
    <name type="scientific">Rubroshorea leprosula</name>
    <dbReference type="NCBI Taxonomy" id="152421"/>
    <lineage>
        <taxon>Eukaryota</taxon>
        <taxon>Viridiplantae</taxon>
        <taxon>Streptophyta</taxon>
        <taxon>Embryophyta</taxon>
        <taxon>Tracheophyta</taxon>
        <taxon>Spermatophyta</taxon>
        <taxon>Magnoliopsida</taxon>
        <taxon>eudicotyledons</taxon>
        <taxon>Gunneridae</taxon>
        <taxon>Pentapetalae</taxon>
        <taxon>rosids</taxon>
        <taxon>malvids</taxon>
        <taxon>Malvales</taxon>
        <taxon>Dipterocarpaceae</taxon>
        <taxon>Rubroshorea</taxon>
    </lineage>
</organism>
<evidence type="ECO:0000313" key="4">
    <source>
        <dbReference type="Proteomes" id="UP001054252"/>
    </source>
</evidence>
<feature type="domain" description="DUF4216" evidence="2">
    <location>
        <begin position="235"/>
        <end position="286"/>
    </location>
</feature>
<dbReference type="AlphaFoldDB" id="A0AAV5LFI8"/>
<sequence length="379" mass="44189">MTWHVRCRDENEKIIHPAEGMVWQHFVRTYPDFAFELRNVRLGLCTDGFSPFGQSASPYSRWLIFLIVYNLPPSMCTKPKYIFLSLIISSPQSPRKNIDVMLRPLIDELKQLWAPSVRTMTASAIKTLTRRQLLCGQSVTVMGMVCCQDGTLMGSCQDETLMGSCHVHIVWKTPRLSTLTMEVMDNPSKMKDNVKVRMDIKEVCKRKELWIIEEDTKLKATYVLSKDQRKSICRGVVVDQNHHLLDINPKSKLRTYEPFILTSQAQQVYYTQYPSMNSRRKGWWVVIKTKVRRYIEMPLELLIEQDEDEAYFQDNDPPIPQPTNVDVITFELIVHTNGTRVEIVEEDQNNDVEENDSDDEEVEFDSYKTSEEENNNYIL</sequence>
<dbReference type="Proteomes" id="UP001054252">
    <property type="component" value="Unassembled WGS sequence"/>
</dbReference>
<dbReference type="InterPro" id="IPR004242">
    <property type="entry name" value="Transposase_21"/>
</dbReference>
<feature type="compositionally biased region" description="Acidic residues" evidence="1">
    <location>
        <begin position="348"/>
        <end position="364"/>
    </location>
</feature>
<comment type="caution">
    <text evidence="3">The sequence shown here is derived from an EMBL/GenBank/DDBJ whole genome shotgun (WGS) entry which is preliminary data.</text>
</comment>
<evidence type="ECO:0000313" key="3">
    <source>
        <dbReference type="EMBL" id="GKV35909.1"/>
    </source>
</evidence>
<dbReference type="Pfam" id="PF13952">
    <property type="entry name" value="DUF4216"/>
    <property type="match status" value="1"/>
</dbReference>
<dbReference type="PANTHER" id="PTHR48258">
    <property type="entry name" value="DUF4218 DOMAIN-CONTAINING PROTEIN-RELATED"/>
    <property type="match status" value="1"/>
</dbReference>
<dbReference type="EMBL" id="BPVZ01000113">
    <property type="protein sequence ID" value="GKV35909.1"/>
    <property type="molecule type" value="Genomic_DNA"/>
</dbReference>
<proteinExistence type="predicted"/>